<dbReference type="SUPFAM" id="SSF56796">
    <property type="entry name" value="Dehydroquinate synthase-like"/>
    <property type="match status" value="1"/>
</dbReference>
<protein>
    <recommendedName>
        <fullName evidence="7">Alcohol dehydrogenase</fullName>
    </recommendedName>
</protein>
<dbReference type="PANTHER" id="PTHR11496">
    <property type="entry name" value="ALCOHOL DEHYDROGENASE"/>
    <property type="match status" value="1"/>
</dbReference>
<dbReference type="Pfam" id="PF25137">
    <property type="entry name" value="ADH_Fe_C"/>
    <property type="match status" value="1"/>
</dbReference>
<evidence type="ECO:0000256" key="1">
    <source>
        <dbReference type="ARBA" id="ARBA00007358"/>
    </source>
</evidence>
<dbReference type="InterPro" id="IPR056798">
    <property type="entry name" value="ADH_Fe_C"/>
</dbReference>
<accession>A0ABP3M1W8</accession>
<evidence type="ECO:0000259" key="4">
    <source>
        <dbReference type="Pfam" id="PF25137"/>
    </source>
</evidence>
<dbReference type="RefSeq" id="WP_343927758.1">
    <property type="nucleotide sequence ID" value="NZ_BAAAEN010000011.1"/>
</dbReference>
<feature type="domain" description="Alcohol dehydrogenase iron-type/glycerol dehydrogenase GldA" evidence="3">
    <location>
        <begin position="33"/>
        <end position="197"/>
    </location>
</feature>
<organism evidence="5 6">
    <name type="scientific">Pigmentiphaga daeguensis</name>
    <dbReference type="NCBI Taxonomy" id="414049"/>
    <lineage>
        <taxon>Bacteria</taxon>
        <taxon>Pseudomonadati</taxon>
        <taxon>Pseudomonadota</taxon>
        <taxon>Betaproteobacteria</taxon>
        <taxon>Burkholderiales</taxon>
        <taxon>Alcaligenaceae</taxon>
        <taxon>Pigmentiphaga</taxon>
    </lineage>
</organism>
<sequence>MSNASAPAIGDAAVLADLERVVLWPGHCGHGQAAWPFAAQVLRRARRVAVIADPRVWPLASPALQRAADRAGCRIAAVYDGVRPNPSLDEVRAAAAAIRADRCDALVAIGGGSAIDTAKVAYATVFGGQADPADLLAPGNAWMAGAPQADDPLFLAVPTTAGTGSESSTAALVKDERGRKLMFRSARSRPGAVVLAPELTLGLPRAATAAGGFDALLHAMGALVNDCDAPVGAALAAESLVRALHAYPRVLATPDDADARAAMLMASYLAGVAIGMKRVDAVHGLCTPLEGRVDMAHAEVLAAIFDPIADHTARKAAASYARAARRCGLAGPDEDDAQAAGRLLDAIRRMRALGGLPDRLPPLALTRDDALALADQALLSPSTRLNPRALDRDDIAGLYLDIAARSQAAPSTVILPAP</sequence>
<dbReference type="InterPro" id="IPR001670">
    <property type="entry name" value="ADH_Fe/GldA"/>
</dbReference>
<comment type="caution">
    <text evidence="5">The sequence shown here is derived from an EMBL/GenBank/DDBJ whole genome shotgun (WGS) entry which is preliminary data.</text>
</comment>
<dbReference type="Gene3D" id="3.40.50.1970">
    <property type="match status" value="1"/>
</dbReference>
<dbReference type="Pfam" id="PF00465">
    <property type="entry name" value="Fe-ADH"/>
    <property type="match status" value="1"/>
</dbReference>
<keyword evidence="2" id="KW-0560">Oxidoreductase</keyword>
<feature type="domain" description="Fe-containing alcohol dehydrogenase-like C-terminal" evidence="4">
    <location>
        <begin position="208"/>
        <end position="400"/>
    </location>
</feature>
<keyword evidence="6" id="KW-1185">Reference proteome</keyword>
<evidence type="ECO:0000256" key="2">
    <source>
        <dbReference type="ARBA" id="ARBA00023002"/>
    </source>
</evidence>
<comment type="similarity">
    <text evidence="1">Belongs to the iron-containing alcohol dehydrogenase family.</text>
</comment>
<evidence type="ECO:0000313" key="5">
    <source>
        <dbReference type="EMBL" id="GAA0510935.1"/>
    </source>
</evidence>
<dbReference type="PANTHER" id="PTHR11496:SF102">
    <property type="entry name" value="ALCOHOL DEHYDROGENASE 4"/>
    <property type="match status" value="1"/>
</dbReference>
<evidence type="ECO:0000313" key="6">
    <source>
        <dbReference type="Proteomes" id="UP001501706"/>
    </source>
</evidence>
<gene>
    <name evidence="5" type="ORF">GCM10009097_30230</name>
</gene>
<dbReference type="InterPro" id="IPR039697">
    <property type="entry name" value="Alcohol_dehydrogenase_Fe"/>
</dbReference>
<evidence type="ECO:0008006" key="7">
    <source>
        <dbReference type="Google" id="ProtNLM"/>
    </source>
</evidence>
<reference evidence="6" key="1">
    <citation type="journal article" date="2019" name="Int. J. Syst. Evol. Microbiol.">
        <title>The Global Catalogue of Microorganisms (GCM) 10K type strain sequencing project: providing services to taxonomists for standard genome sequencing and annotation.</title>
        <authorList>
            <consortium name="The Broad Institute Genomics Platform"/>
            <consortium name="The Broad Institute Genome Sequencing Center for Infectious Disease"/>
            <person name="Wu L."/>
            <person name="Ma J."/>
        </authorList>
    </citation>
    <scope>NUCLEOTIDE SEQUENCE [LARGE SCALE GENOMIC DNA]</scope>
    <source>
        <strain evidence="6">JCM 14330</strain>
    </source>
</reference>
<proteinExistence type="inferred from homology"/>
<name>A0ABP3M1W8_9BURK</name>
<dbReference type="Gene3D" id="1.20.1090.10">
    <property type="entry name" value="Dehydroquinate synthase-like - alpha domain"/>
    <property type="match status" value="1"/>
</dbReference>
<dbReference type="CDD" id="cd08551">
    <property type="entry name" value="Fe-ADH"/>
    <property type="match status" value="1"/>
</dbReference>
<dbReference type="Proteomes" id="UP001501706">
    <property type="component" value="Unassembled WGS sequence"/>
</dbReference>
<dbReference type="EMBL" id="BAAAEN010000011">
    <property type="protein sequence ID" value="GAA0510935.1"/>
    <property type="molecule type" value="Genomic_DNA"/>
</dbReference>
<evidence type="ECO:0000259" key="3">
    <source>
        <dbReference type="Pfam" id="PF00465"/>
    </source>
</evidence>